<gene>
    <name evidence="1" type="ORF">C6P37_16120</name>
</gene>
<sequence>MRKGNTVPQTGPYSVGFFQLTGVLRRIFVPANGPVFRGIPLRRHLPSDERGSPVFLRKNDRVLPSENVSVQEGGTGSFALAGGRGRSQGYLAFVR</sequence>
<dbReference type="Proteomes" id="UP000257014">
    <property type="component" value="Unassembled WGS sequence"/>
</dbReference>
<accession>A0A3E0JWC7</accession>
<name>A0A3E0JWC7_9BACI</name>
<proteinExistence type="predicted"/>
<dbReference type="EMBL" id="QEWE01000039">
    <property type="protein sequence ID" value="REJ24374.1"/>
    <property type="molecule type" value="Genomic_DNA"/>
</dbReference>
<dbReference type="AlphaFoldDB" id="A0A3E0JWC7"/>
<protein>
    <submittedName>
        <fullName evidence="1">Uncharacterized protein</fullName>
    </submittedName>
</protein>
<comment type="caution">
    <text evidence="1">The sequence shown here is derived from an EMBL/GenBank/DDBJ whole genome shotgun (WGS) entry which is preliminary data.</text>
</comment>
<evidence type="ECO:0000313" key="2">
    <source>
        <dbReference type="Proteomes" id="UP000257014"/>
    </source>
</evidence>
<organism evidence="1 2">
    <name type="scientific">Caldibacillus debilis</name>
    <dbReference type="NCBI Taxonomy" id="301148"/>
    <lineage>
        <taxon>Bacteria</taxon>
        <taxon>Bacillati</taxon>
        <taxon>Bacillota</taxon>
        <taxon>Bacilli</taxon>
        <taxon>Bacillales</taxon>
        <taxon>Bacillaceae</taxon>
        <taxon>Caldibacillus</taxon>
    </lineage>
</organism>
<evidence type="ECO:0000313" key="1">
    <source>
        <dbReference type="EMBL" id="REJ24374.1"/>
    </source>
</evidence>
<reference evidence="1 2" key="1">
    <citation type="submission" date="2018-03" db="EMBL/GenBank/DDBJ databases">
        <authorList>
            <person name="Keele B.F."/>
        </authorList>
    </citation>
    <scope>NUCLEOTIDE SEQUENCE [LARGE SCALE GENOMIC DNA]</scope>
    <source>
        <strain evidence="1">ZCTH4_d</strain>
    </source>
</reference>